<keyword evidence="3 6" id="KW-0812">Transmembrane</keyword>
<keyword evidence="2" id="KW-0813">Transport</keyword>
<dbReference type="PROSITE" id="PS50850">
    <property type="entry name" value="MFS"/>
    <property type="match status" value="1"/>
</dbReference>
<accession>A0AAW1LY85</accession>
<dbReference type="AlphaFoldDB" id="A0AAW1LY85"/>
<dbReference type="PANTHER" id="PTHR23511">
    <property type="entry name" value="SYNAPTIC VESICLE GLYCOPROTEIN 2"/>
    <property type="match status" value="1"/>
</dbReference>
<dbReference type="SUPFAM" id="SSF103473">
    <property type="entry name" value="MFS general substrate transporter"/>
    <property type="match status" value="1"/>
</dbReference>
<protein>
    <submittedName>
        <fullName evidence="8">Major Facilitator Superfamily</fullName>
    </submittedName>
</protein>
<dbReference type="InterPro" id="IPR036259">
    <property type="entry name" value="MFS_trans_sf"/>
</dbReference>
<keyword evidence="4 6" id="KW-1133">Transmembrane helix</keyword>
<comment type="caution">
    <text evidence="8">The sequence shown here is derived from an EMBL/GenBank/DDBJ whole genome shotgun (WGS) entry which is preliminary data.</text>
</comment>
<dbReference type="InterPro" id="IPR005829">
    <property type="entry name" value="Sugar_transporter_CS"/>
</dbReference>
<feature type="transmembrane region" description="Helical" evidence="6">
    <location>
        <begin position="120"/>
        <end position="139"/>
    </location>
</feature>
<evidence type="ECO:0000256" key="5">
    <source>
        <dbReference type="ARBA" id="ARBA00023136"/>
    </source>
</evidence>
<feature type="transmembrane region" description="Helical" evidence="6">
    <location>
        <begin position="178"/>
        <end position="200"/>
    </location>
</feature>
<comment type="subcellular location">
    <subcellularLocation>
        <location evidence="1">Membrane</location>
        <topology evidence="1">Multi-pass membrane protein</topology>
    </subcellularLocation>
</comment>
<dbReference type="Gene3D" id="1.20.1250.20">
    <property type="entry name" value="MFS general substrate transporter like domains"/>
    <property type="match status" value="1"/>
</dbReference>
<organism evidence="8 9">
    <name type="scientific">Popillia japonica</name>
    <name type="common">Japanese beetle</name>
    <dbReference type="NCBI Taxonomy" id="7064"/>
    <lineage>
        <taxon>Eukaryota</taxon>
        <taxon>Metazoa</taxon>
        <taxon>Ecdysozoa</taxon>
        <taxon>Arthropoda</taxon>
        <taxon>Hexapoda</taxon>
        <taxon>Insecta</taxon>
        <taxon>Pterygota</taxon>
        <taxon>Neoptera</taxon>
        <taxon>Endopterygota</taxon>
        <taxon>Coleoptera</taxon>
        <taxon>Polyphaga</taxon>
        <taxon>Scarabaeiformia</taxon>
        <taxon>Scarabaeidae</taxon>
        <taxon>Rutelinae</taxon>
        <taxon>Popillia</taxon>
    </lineage>
</organism>
<feature type="transmembrane region" description="Helical" evidence="6">
    <location>
        <begin position="91"/>
        <end position="111"/>
    </location>
</feature>
<evidence type="ECO:0000256" key="3">
    <source>
        <dbReference type="ARBA" id="ARBA00022692"/>
    </source>
</evidence>
<evidence type="ECO:0000313" key="9">
    <source>
        <dbReference type="Proteomes" id="UP001458880"/>
    </source>
</evidence>
<evidence type="ECO:0000256" key="4">
    <source>
        <dbReference type="ARBA" id="ARBA00022989"/>
    </source>
</evidence>
<keyword evidence="9" id="KW-1185">Reference proteome</keyword>
<name>A0AAW1LY85_POPJA</name>
<feature type="transmembrane region" description="Helical" evidence="6">
    <location>
        <begin position="390"/>
        <end position="408"/>
    </location>
</feature>
<dbReference type="InterPro" id="IPR020846">
    <property type="entry name" value="MFS_dom"/>
</dbReference>
<dbReference type="Proteomes" id="UP001458880">
    <property type="component" value="Unassembled WGS sequence"/>
</dbReference>
<feature type="transmembrane region" description="Helical" evidence="6">
    <location>
        <begin position="318"/>
        <end position="341"/>
    </location>
</feature>
<feature type="transmembrane region" description="Helical" evidence="6">
    <location>
        <begin position="439"/>
        <end position="462"/>
    </location>
</feature>
<dbReference type="GO" id="GO:0022857">
    <property type="term" value="F:transmembrane transporter activity"/>
    <property type="evidence" value="ECO:0007669"/>
    <property type="project" value="InterPro"/>
</dbReference>
<feature type="transmembrane region" description="Helical" evidence="6">
    <location>
        <begin position="52"/>
        <end position="71"/>
    </location>
</feature>
<dbReference type="Pfam" id="PF07690">
    <property type="entry name" value="MFS_1"/>
    <property type="match status" value="1"/>
</dbReference>
<feature type="transmembrane region" description="Helical" evidence="6">
    <location>
        <begin position="502"/>
        <end position="521"/>
    </location>
</feature>
<dbReference type="EMBL" id="JASPKY010000088">
    <property type="protein sequence ID" value="KAK9738344.1"/>
    <property type="molecule type" value="Genomic_DNA"/>
</dbReference>
<feature type="transmembrane region" description="Helical" evidence="6">
    <location>
        <begin position="220"/>
        <end position="238"/>
    </location>
</feature>
<evidence type="ECO:0000256" key="2">
    <source>
        <dbReference type="ARBA" id="ARBA00022448"/>
    </source>
</evidence>
<dbReference type="InterPro" id="IPR011701">
    <property type="entry name" value="MFS"/>
</dbReference>
<keyword evidence="5 6" id="KW-0472">Membrane</keyword>
<dbReference type="GO" id="GO:0016020">
    <property type="term" value="C:membrane"/>
    <property type="evidence" value="ECO:0007669"/>
    <property type="project" value="UniProtKB-SubCell"/>
</dbReference>
<evidence type="ECO:0000256" key="1">
    <source>
        <dbReference type="ARBA" id="ARBA00004141"/>
    </source>
</evidence>
<dbReference type="PROSITE" id="PS00217">
    <property type="entry name" value="SUGAR_TRANSPORT_2"/>
    <property type="match status" value="1"/>
</dbReference>
<evidence type="ECO:0000256" key="6">
    <source>
        <dbReference type="SAM" id="Phobius"/>
    </source>
</evidence>
<feature type="domain" description="Major facilitator superfamily (MFS) profile" evidence="7">
    <location>
        <begin position="54"/>
        <end position="526"/>
    </location>
</feature>
<proteinExistence type="predicted"/>
<evidence type="ECO:0000259" key="7">
    <source>
        <dbReference type="PROSITE" id="PS50850"/>
    </source>
</evidence>
<reference evidence="8 9" key="1">
    <citation type="journal article" date="2024" name="BMC Genomics">
        <title>De novo assembly and annotation of Popillia japonica's genome with initial clues to its potential as an invasive pest.</title>
        <authorList>
            <person name="Cucini C."/>
            <person name="Boschi S."/>
            <person name="Funari R."/>
            <person name="Cardaioli E."/>
            <person name="Iannotti N."/>
            <person name="Marturano G."/>
            <person name="Paoli F."/>
            <person name="Bruttini M."/>
            <person name="Carapelli A."/>
            <person name="Frati F."/>
            <person name="Nardi F."/>
        </authorList>
    </citation>
    <scope>NUCLEOTIDE SEQUENCE [LARGE SCALE GENOMIC DNA]</scope>
    <source>
        <strain evidence="8">DMR45628</strain>
    </source>
</reference>
<evidence type="ECO:0000313" key="8">
    <source>
        <dbReference type="EMBL" id="KAK9738344.1"/>
    </source>
</evidence>
<feature type="transmembrane region" description="Helical" evidence="6">
    <location>
        <begin position="415"/>
        <end position="433"/>
    </location>
</feature>
<feature type="transmembrane region" description="Helical" evidence="6">
    <location>
        <begin position="469"/>
        <end position="496"/>
    </location>
</feature>
<feature type="transmembrane region" description="Helical" evidence="6">
    <location>
        <begin position="145"/>
        <end position="166"/>
    </location>
</feature>
<gene>
    <name evidence="8" type="ORF">QE152_g10007</name>
</gene>
<dbReference type="PANTHER" id="PTHR23511:SF38">
    <property type="entry name" value="SYNAPTIC VESICLE 2-RELATED PROTEIN-LIKE PROTEIN"/>
    <property type="match status" value="1"/>
</dbReference>
<sequence>MPAITSVGSRQLNSDTVTGAMVTKSSNKCTQHSRSFTFDEAISETGYGLFHYKVFSICALCILCVGFQNGLTSYVFSAAQCDLGFKSQDLGLLNVSFMLGGTISAFLWGIIADVKGRRNVLVWTILLDGAVTLACSFMQNLTGLLVCRLFNGILIGCAGSVTYTYLAEFHSPKFRAKSVCYSGLAFIAGWVLLPILAYIILPLKFKIDILKVAYTPWRVFLIIIAVPEIVAGLALLKLPESPKFLHNKNYSEKALSILNNIYSQNKSKKDEGFLVKQLSTNFTIPADIKHLQTKGKNARLISEMVKQIKILFGSEVRATTLLMCLLMFSNMFGYFGLGLWFPEFFIRFENHYRLHPNISITLKELDFSNNSNSTTECSATFDANTFQNTLIVAASALVANTLGGWLIGKISIKMLALLTMLLGGASSLSVYWISSSLGILIASSIFQSSMATGNMVIGSIIVEQFPTSVGALAMCMAISAGRIGAICSNMAFSMLLEKNTGAVIIIASVVLILGSVLCLLIPGKSYTIENTIEKNSAIDTKPVVDVSVITLDEHNNRTS</sequence>